<accession>A0A1H0JDR3</accession>
<proteinExistence type="predicted"/>
<evidence type="ECO:0000313" key="1">
    <source>
        <dbReference type="EMBL" id="SDO41732.1"/>
    </source>
</evidence>
<name>A0A1H0JDR3_PSERE</name>
<organism evidence="1 2">
    <name type="scientific">Pseudomonas reinekei</name>
    <dbReference type="NCBI Taxonomy" id="395598"/>
    <lineage>
        <taxon>Bacteria</taxon>
        <taxon>Pseudomonadati</taxon>
        <taxon>Pseudomonadota</taxon>
        <taxon>Gammaproteobacteria</taxon>
        <taxon>Pseudomonadales</taxon>
        <taxon>Pseudomonadaceae</taxon>
        <taxon>Pseudomonas</taxon>
    </lineage>
</organism>
<dbReference type="EMBL" id="LT629709">
    <property type="protein sequence ID" value="SDO41732.1"/>
    <property type="molecule type" value="Genomic_DNA"/>
</dbReference>
<dbReference type="AlphaFoldDB" id="A0A1H0JDR3"/>
<gene>
    <name evidence="1" type="ORF">SAMN04490202_0824</name>
</gene>
<reference evidence="1 2" key="1">
    <citation type="submission" date="2016-10" db="EMBL/GenBank/DDBJ databases">
        <authorList>
            <person name="de Groot N.N."/>
        </authorList>
    </citation>
    <scope>NUCLEOTIDE SEQUENCE [LARGE SCALE GENOMIC DNA]</scope>
    <source>
        <strain evidence="1 2">BS3776</strain>
    </source>
</reference>
<sequence length="58" mass="6477">MCIRSAHFNALSPIIHHELAHYNALMTGLIMAKELPLLFADGAWQDAHSLKIENPLNP</sequence>
<evidence type="ECO:0000313" key="2">
    <source>
        <dbReference type="Proteomes" id="UP000198549"/>
    </source>
</evidence>
<protein>
    <submittedName>
        <fullName evidence="1">Uncharacterized protein</fullName>
    </submittedName>
</protein>
<dbReference type="Proteomes" id="UP000198549">
    <property type="component" value="Chromosome I"/>
</dbReference>